<reference evidence="3" key="1">
    <citation type="submission" date="2017-01" db="EMBL/GenBank/DDBJ databases">
        <title>Comparative genomics of anhydrobiosis in the tardigrade Hypsibius dujardini.</title>
        <authorList>
            <person name="Yoshida Y."/>
            <person name="Koutsovoulos G."/>
            <person name="Laetsch D."/>
            <person name="Stevens L."/>
            <person name="Kumar S."/>
            <person name="Horikawa D."/>
            <person name="Ishino K."/>
            <person name="Komine S."/>
            <person name="Tomita M."/>
            <person name="Blaxter M."/>
            <person name="Arakawa K."/>
        </authorList>
    </citation>
    <scope>NUCLEOTIDE SEQUENCE [LARGE SCALE GENOMIC DNA]</scope>
    <source>
        <strain evidence="3">Z151</strain>
    </source>
</reference>
<dbReference type="EMBL" id="MTYJ01000408">
    <property type="protein sequence ID" value="OWA54453.1"/>
    <property type="molecule type" value="Genomic_DNA"/>
</dbReference>
<accession>A0A9X6RNJ8</accession>
<comment type="caution">
    <text evidence="2">The sequence shown here is derived from an EMBL/GenBank/DDBJ whole genome shotgun (WGS) entry which is preliminary data.</text>
</comment>
<keyword evidence="1" id="KW-0732">Signal</keyword>
<gene>
    <name evidence="2" type="ORF">BV898_18855</name>
</gene>
<name>A0A9X6RNJ8_HYPEX</name>
<protein>
    <recommendedName>
        <fullName evidence="4">Secreted protein</fullName>
    </recommendedName>
</protein>
<dbReference type="Proteomes" id="UP000192578">
    <property type="component" value="Unassembled WGS sequence"/>
</dbReference>
<feature type="chain" id="PRO_5040749714" description="Secreted protein" evidence="1">
    <location>
        <begin position="23"/>
        <end position="130"/>
    </location>
</feature>
<evidence type="ECO:0000313" key="2">
    <source>
        <dbReference type="EMBL" id="OWA54453.1"/>
    </source>
</evidence>
<evidence type="ECO:0000256" key="1">
    <source>
        <dbReference type="SAM" id="SignalP"/>
    </source>
</evidence>
<proteinExistence type="predicted"/>
<feature type="signal peptide" evidence="1">
    <location>
        <begin position="1"/>
        <end position="22"/>
    </location>
</feature>
<dbReference type="AlphaFoldDB" id="A0A9X6RNJ8"/>
<keyword evidence="3" id="KW-1185">Reference proteome</keyword>
<dbReference type="OrthoDB" id="10666364at2759"/>
<sequence length="130" mass="15021">MGIAPLLLILFLIIMRRVFVESSVWINLGDAMHRKQIAEYMEPKENWCLRRCHDTCHYRLPGIGCKWRCRHRCKTLFFKSRLKQTLGRKASLISQSLLALSATTTKASTAPSSFTSLTSFWSNFKPPVWS</sequence>
<evidence type="ECO:0008006" key="4">
    <source>
        <dbReference type="Google" id="ProtNLM"/>
    </source>
</evidence>
<evidence type="ECO:0000313" key="3">
    <source>
        <dbReference type="Proteomes" id="UP000192578"/>
    </source>
</evidence>
<organism evidence="2 3">
    <name type="scientific">Hypsibius exemplaris</name>
    <name type="common">Freshwater tardigrade</name>
    <dbReference type="NCBI Taxonomy" id="2072580"/>
    <lineage>
        <taxon>Eukaryota</taxon>
        <taxon>Metazoa</taxon>
        <taxon>Ecdysozoa</taxon>
        <taxon>Tardigrada</taxon>
        <taxon>Eutardigrada</taxon>
        <taxon>Parachela</taxon>
        <taxon>Hypsibioidea</taxon>
        <taxon>Hypsibiidae</taxon>
        <taxon>Hypsibius</taxon>
    </lineage>
</organism>